<evidence type="ECO:0000256" key="1">
    <source>
        <dbReference type="ARBA" id="ARBA00001946"/>
    </source>
</evidence>
<evidence type="ECO:0000256" key="12">
    <source>
        <dbReference type="SAM" id="Phobius"/>
    </source>
</evidence>
<name>A0A2U3BAT6_9VIBR</name>
<dbReference type="SUPFAM" id="SSF103190">
    <property type="entry name" value="Sensory domain-like"/>
    <property type="match status" value="1"/>
</dbReference>
<dbReference type="Pfam" id="PF13426">
    <property type="entry name" value="PAS_9"/>
    <property type="match status" value="1"/>
</dbReference>
<keyword evidence="17" id="KW-1185">Reference proteome</keyword>
<dbReference type="InterPro" id="IPR000700">
    <property type="entry name" value="PAS-assoc_C"/>
</dbReference>
<dbReference type="GO" id="GO:0016301">
    <property type="term" value="F:kinase activity"/>
    <property type="evidence" value="ECO:0007669"/>
    <property type="project" value="UniProtKB-KW"/>
</dbReference>
<keyword evidence="12" id="KW-0812">Transmembrane</keyword>
<dbReference type="PANTHER" id="PTHR45138">
    <property type="entry name" value="REGULATORY COMPONENTS OF SENSORY TRANSDUCTION SYSTEM"/>
    <property type="match status" value="1"/>
</dbReference>
<gene>
    <name evidence="16" type="ORF">DI392_06435</name>
</gene>
<keyword evidence="12" id="KW-1133">Transmembrane helix</keyword>
<evidence type="ECO:0000313" key="16">
    <source>
        <dbReference type="EMBL" id="PWI33835.1"/>
    </source>
</evidence>
<dbReference type="PROSITE" id="PS50887">
    <property type="entry name" value="GGDEF"/>
    <property type="match status" value="1"/>
</dbReference>
<feature type="domain" description="GGDEF" evidence="15">
    <location>
        <begin position="450"/>
        <end position="583"/>
    </location>
</feature>
<evidence type="ECO:0000259" key="14">
    <source>
        <dbReference type="PROSITE" id="PS50113"/>
    </source>
</evidence>
<evidence type="ECO:0000256" key="6">
    <source>
        <dbReference type="ARBA" id="ARBA00022741"/>
    </source>
</evidence>
<dbReference type="PROSITE" id="PS50112">
    <property type="entry name" value="PAS"/>
    <property type="match status" value="1"/>
</dbReference>
<dbReference type="GO" id="GO:0005524">
    <property type="term" value="F:ATP binding"/>
    <property type="evidence" value="ECO:0007669"/>
    <property type="project" value="UniProtKB-KW"/>
</dbReference>
<proteinExistence type="predicted"/>
<dbReference type="GO" id="GO:0005886">
    <property type="term" value="C:plasma membrane"/>
    <property type="evidence" value="ECO:0007669"/>
    <property type="project" value="UniProtKB-SubCell"/>
</dbReference>
<dbReference type="InterPro" id="IPR035965">
    <property type="entry name" value="PAS-like_dom_sf"/>
</dbReference>
<evidence type="ECO:0000256" key="3">
    <source>
        <dbReference type="ARBA" id="ARBA00012528"/>
    </source>
</evidence>
<feature type="domain" description="PAC" evidence="14">
    <location>
        <begin position="367"/>
        <end position="417"/>
    </location>
</feature>
<keyword evidence="5" id="KW-0808">Transferase</keyword>
<dbReference type="InterPro" id="IPR000160">
    <property type="entry name" value="GGDEF_dom"/>
</dbReference>
<dbReference type="Pfam" id="PF00990">
    <property type="entry name" value="GGDEF"/>
    <property type="match status" value="1"/>
</dbReference>
<dbReference type="GO" id="GO:0000160">
    <property type="term" value="P:phosphorelay signal transduction system"/>
    <property type="evidence" value="ECO:0007669"/>
    <property type="project" value="UniProtKB-KW"/>
</dbReference>
<keyword evidence="6" id="KW-0547">Nucleotide-binding</keyword>
<dbReference type="InterPro" id="IPR048760">
    <property type="entry name" value="VP0354-like_sensor_dom"/>
</dbReference>
<evidence type="ECO:0000259" key="15">
    <source>
        <dbReference type="PROSITE" id="PS50887"/>
    </source>
</evidence>
<dbReference type="InterPro" id="IPR050469">
    <property type="entry name" value="Diguanylate_Cyclase"/>
</dbReference>
<dbReference type="PANTHER" id="PTHR45138:SF9">
    <property type="entry name" value="DIGUANYLATE CYCLASE DGCM-RELATED"/>
    <property type="match status" value="1"/>
</dbReference>
<evidence type="ECO:0000256" key="9">
    <source>
        <dbReference type="ARBA" id="ARBA00023012"/>
    </source>
</evidence>
<feature type="coiled-coil region" evidence="11">
    <location>
        <begin position="279"/>
        <end position="306"/>
    </location>
</feature>
<keyword evidence="11" id="KW-0175">Coiled coil</keyword>
<keyword evidence="12" id="KW-0472">Membrane</keyword>
<dbReference type="InterPro" id="IPR029151">
    <property type="entry name" value="Sensor-like_sf"/>
</dbReference>
<dbReference type="Proteomes" id="UP000245362">
    <property type="component" value="Unassembled WGS sequence"/>
</dbReference>
<dbReference type="CDD" id="cd01949">
    <property type="entry name" value="GGDEF"/>
    <property type="match status" value="1"/>
</dbReference>
<dbReference type="FunFam" id="3.30.70.270:FF:000001">
    <property type="entry name" value="Diguanylate cyclase domain protein"/>
    <property type="match status" value="1"/>
</dbReference>
<comment type="caution">
    <text evidence="16">The sequence shown here is derived from an EMBL/GenBank/DDBJ whole genome shotgun (WGS) entry which is preliminary data.</text>
</comment>
<dbReference type="PROSITE" id="PS50113">
    <property type="entry name" value="PAC"/>
    <property type="match status" value="1"/>
</dbReference>
<feature type="domain" description="PAS" evidence="13">
    <location>
        <begin position="304"/>
        <end position="337"/>
    </location>
</feature>
<evidence type="ECO:0000256" key="11">
    <source>
        <dbReference type="SAM" id="Coils"/>
    </source>
</evidence>
<dbReference type="Gene3D" id="3.30.450.20">
    <property type="entry name" value="PAS domain"/>
    <property type="match status" value="2"/>
</dbReference>
<dbReference type="InterPro" id="IPR043128">
    <property type="entry name" value="Rev_trsase/Diguanyl_cyclase"/>
</dbReference>
<evidence type="ECO:0000313" key="17">
    <source>
        <dbReference type="Proteomes" id="UP000245362"/>
    </source>
</evidence>
<comment type="subcellular location">
    <subcellularLocation>
        <location evidence="2">Cell inner membrane</location>
    </subcellularLocation>
</comment>
<evidence type="ECO:0000256" key="5">
    <source>
        <dbReference type="ARBA" id="ARBA00022679"/>
    </source>
</evidence>
<accession>A0A2U3BAT6</accession>
<evidence type="ECO:0000256" key="4">
    <source>
        <dbReference type="ARBA" id="ARBA00022553"/>
    </source>
</evidence>
<dbReference type="NCBIfam" id="TIGR00229">
    <property type="entry name" value="sensory_box"/>
    <property type="match status" value="1"/>
</dbReference>
<dbReference type="EMBL" id="QFWT01000003">
    <property type="protein sequence ID" value="PWI33835.1"/>
    <property type="molecule type" value="Genomic_DNA"/>
</dbReference>
<dbReference type="SMART" id="SM00091">
    <property type="entry name" value="PAS"/>
    <property type="match status" value="1"/>
</dbReference>
<evidence type="ECO:0000256" key="8">
    <source>
        <dbReference type="ARBA" id="ARBA00022840"/>
    </source>
</evidence>
<sequence>MVFSAFFTRSENTITSIRESDSFNQFLTGSSSSRQSLEELALAMAKSQNDIMKIRYIDESGMEVVRIERDRLDEPATVVAQSQLQDIAHRYFYYESIGRPADKVWFSDLDLNMEHGKVEVPYKPTLRAIMPLADQQAFKGILIINYFMQPLFDNLTNAPLYNVILADEDGEVLMHYDPDRNWSRYTGRPGLSSDLPDTDMVLQHDTYGTSTFFSRQLHLPLSQKLVLILSLNSKYLAFQEAHIKQNLKYSSGITLFITTIFGLIFAGLLNKFFVAYASQGKHINELKSLNRRIQNLLQKNRVYMEMASDGIHVLDQQGNVVALSHSFATMLGYTEQEAYQLNVRDWEAEIPPEQITKNISSFTDKPKRFETKHRRKDGSIIEVEINSKWITTDDGIFFYASSRDITERKKMEKELRKLATTDFLTQLPTRRAFFDQLSIELERSHRKKNHPVAIIMLDLDHFKSINDTYGHRTGDDVLKQVANILHDEVRKVDVAGRLGGEEFGLILTGTDEEMAIHFTNRIRTRIAAASLRVGDNIITYTISIGITEIRKDDSDIDAILERADRALYQAKTLGRNRVEIYREEQAV</sequence>
<keyword evidence="7" id="KW-0418">Kinase</keyword>
<dbReference type="Gene3D" id="3.30.70.270">
    <property type="match status" value="1"/>
</dbReference>
<comment type="catalytic activity">
    <reaction evidence="10">
        <text>2 GTP = 3',3'-c-di-GMP + 2 diphosphate</text>
        <dbReference type="Rhea" id="RHEA:24898"/>
        <dbReference type="ChEBI" id="CHEBI:33019"/>
        <dbReference type="ChEBI" id="CHEBI:37565"/>
        <dbReference type="ChEBI" id="CHEBI:58805"/>
        <dbReference type="EC" id="2.7.7.65"/>
    </reaction>
</comment>
<protein>
    <recommendedName>
        <fullName evidence="3">diguanylate cyclase</fullName>
        <ecNumber evidence="3">2.7.7.65</ecNumber>
    </recommendedName>
</protein>
<evidence type="ECO:0000256" key="10">
    <source>
        <dbReference type="ARBA" id="ARBA00034247"/>
    </source>
</evidence>
<dbReference type="GO" id="GO:0052621">
    <property type="term" value="F:diguanylate cyclase activity"/>
    <property type="evidence" value="ECO:0007669"/>
    <property type="project" value="UniProtKB-EC"/>
</dbReference>
<keyword evidence="9" id="KW-0902">Two-component regulatory system</keyword>
<dbReference type="InterPro" id="IPR029787">
    <property type="entry name" value="Nucleotide_cyclase"/>
</dbReference>
<dbReference type="AlphaFoldDB" id="A0A2U3BAT6"/>
<comment type="cofactor">
    <cofactor evidence="1">
        <name>Mg(2+)</name>
        <dbReference type="ChEBI" id="CHEBI:18420"/>
    </cofactor>
</comment>
<dbReference type="Pfam" id="PF21623">
    <property type="entry name" value="HK_sensor_dom_bact"/>
    <property type="match status" value="1"/>
</dbReference>
<keyword evidence="4" id="KW-0597">Phosphoprotein</keyword>
<dbReference type="EC" id="2.7.7.65" evidence="3"/>
<dbReference type="InterPro" id="IPR000014">
    <property type="entry name" value="PAS"/>
</dbReference>
<organism evidence="16 17">
    <name type="scientific">Vibrio albus</name>
    <dbReference type="NCBI Taxonomy" id="2200953"/>
    <lineage>
        <taxon>Bacteria</taxon>
        <taxon>Pseudomonadati</taxon>
        <taxon>Pseudomonadota</taxon>
        <taxon>Gammaproteobacteria</taxon>
        <taxon>Vibrionales</taxon>
        <taxon>Vibrionaceae</taxon>
        <taxon>Vibrio</taxon>
    </lineage>
</organism>
<dbReference type="CDD" id="cd00130">
    <property type="entry name" value="PAS"/>
    <property type="match status" value="1"/>
</dbReference>
<feature type="transmembrane region" description="Helical" evidence="12">
    <location>
        <begin position="253"/>
        <end position="277"/>
    </location>
</feature>
<reference evidence="16 17" key="1">
    <citation type="submission" date="2018-05" db="EMBL/GenBank/DDBJ databases">
        <title>Vibrio limimaris sp. nov., isolated from marine sediment.</title>
        <authorList>
            <person name="Li C.-M."/>
        </authorList>
    </citation>
    <scope>NUCLEOTIDE SEQUENCE [LARGE SCALE GENOMIC DNA]</scope>
    <source>
        <strain evidence="16 17">E4404</strain>
    </source>
</reference>
<keyword evidence="8" id="KW-0067">ATP-binding</keyword>
<dbReference type="SMART" id="SM00267">
    <property type="entry name" value="GGDEF"/>
    <property type="match status" value="1"/>
</dbReference>
<evidence type="ECO:0000256" key="7">
    <source>
        <dbReference type="ARBA" id="ARBA00022777"/>
    </source>
</evidence>
<dbReference type="SUPFAM" id="SSF55785">
    <property type="entry name" value="PYP-like sensor domain (PAS domain)"/>
    <property type="match status" value="1"/>
</dbReference>
<dbReference type="SUPFAM" id="SSF55073">
    <property type="entry name" value="Nucleotide cyclase"/>
    <property type="match status" value="1"/>
</dbReference>
<evidence type="ECO:0000256" key="2">
    <source>
        <dbReference type="ARBA" id="ARBA00004533"/>
    </source>
</evidence>
<dbReference type="NCBIfam" id="TIGR00254">
    <property type="entry name" value="GGDEF"/>
    <property type="match status" value="1"/>
</dbReference>
<evidence type="ECO:0000259" key="13">
    <source>
        <dbReference type="PROSITE" id="PS50112"/>
    </source>
</evidence>